<keyword evidence="2" id="KW-1003">Cell membrane</keyword>
<accession>A0A1A5XNW6</accession>
<proteinExistence type="predicted"/>
<feature type="transmembrane region" description="Helical" evidence="8">
    <location>
        <begin position="128"/>
        <end position="149"/>
    </location>
</feature>
<evidence type="ECO:0000256" key="1">
    <source>
        <dbReference type="ARBA" id="ARBA00004651"/>
    </source>
</evidence>
<keyword evidence="3" id="KW-0808">Transferase</keyword>
<organism evidence="9 10">
    <name type="scientific">Paraburkholderia tropica</name>
    <dbReference type="NCBI Taxonomy" id="92647"/>
    <lineage>
        <taxon>Bacteria</taxon>
        <taxon>Pseudomonadati</taxon>
        <taxon>Pseudomonadota</taxon>
        <taxon>Betaproteobacteria</taxon>
        <taxon>Burkholderiales</taxon>
        <taxon>Burkholderiaceae</taxon>
        <taxon>Paraburkholderia</taxon>
    </lineage>
</organism>
<evidence type="ECO:0000256" key="7">
    <source>
        <dbReference type="PIRSR" id="PIRSR600715-1"/>
    </source>
</evidence>
<evidence type="ECO:0000256" key="2">
    <source>
        <dbReference type="ARBA" id="ARBA00022475"/>
    </source>
</evidence>
<evidence type="ECO:0000256" key="4">
    <source>
        <dbReference type="ARBA" id="ARBA00022692"/>
    </source>
</evidence>
<evidence type="ECO:0000313" key="10">
    <source>
        <dbReference type="Proteomes" id="UP000183529"/>
    </source>
</evidence>
<dbReference type="GO" id="GO:0005886">
    <property type="term" value="C:plasma membrane"/>
    <property type="evidence" value="ECO:0007669"/>
    <property type="project" value="UniProtKB-SubCell"/>
</dbReference>
<dbReference type="EMBL" id="FNZM01000011">
    <property type="protein sequence ID" value="SEJ93471.1"/>
    <property type="molecule type" value="Genomic_DNA"/>
</dbReference>
<comment type="cofactor">
    <cofactor evidence="7">
        <name>Mg(2+)</name>
        <dbReference type="ChEBI" id="CHEBI:18420"/>
    </cofactor>
</comment>
<sequence>MLHAPNSLLFSSSTLTLVSIALVCAVACAAVLAFLLKTGLAWRLATDIPNERSLHVRPTPRVGGWGVIPVAVVAILLVAPSLWLIALGAAFLAAVSQIDDRRGLPARVRFAAHFVAVLALIVGYPAPIPWWCAAILAFLLLWLVNLYNFMDGADGLAGGMALFGFGGYALAAFAGPQPMLPLSWACVAVAGAAAGFLLFNFHPAKIFLGDAGSIPTGFLAGALGYWGWRGGAWPIWFPALVFAPFIGDASVTLIRRLLRGEKFWQAHREHYYQRMVRLGTGHAVTALSWYLVICVGIVIALWALGRSPAQQWGIVAGWAVVLVLMGAAIDVRWRSFQSLTSQSEVDADAPQ</sequence>
<feature type="transmembrane region" description="Helical" evidence="8">
    <location>
        <begin position="181"/>
        <end position="199"/>
    </location>
</feature>
<dbReference type="Pfam" id="PF00953">
    <property type="entry name" value="Glycos_transf_4"/>
    <property type="match status" value="1"/>
</dbReference>
<keyword evidence="6 8" id="KW-0472">Membrane</keyword>
<dbReference type="Proteomes" id="UP000183529">
    <property type="component" value="Unassembled WGS sequence"/>
</dbReference>
<dbReference type="GO" id="GO:0016780">
    <property type="term" value="F:phosphotransferase activity, for other substituted phosphate groups"/>
    <property type="evidence" value="ECO:0007669"/>
    <property type="project" value="InterPro"/>
</dbReference>
<evidence type="ECO:0000313" key="9">
    <source>
        <dbReference type="EMBL" id="SEJ93471.1"/>
    </source>
</evidence>
<dbReference type="AlphaFoldDB" id="A0A1A5XNW6"/>
<dbReference type="PANTHER" id="PTHR22926:SF3">
    <property type="entry name" value="UNDECAPRENYL-PHOSPHATE ALPHA-N-ACETYLGLUCOSAMINYL 1-PHOSPHATE TRANSFERASE"/>
    <property type="match status" value="1"/>
</dbReference>
<feature type="transmembrane region" description="Helical" evidence="8">
    <location>
        <begin position="275"/>
        <end position="303"/>
    </location>
</feature>
<dbReference type="RefSeq" id="WP_065057275.1">
    <property type="nucleotide sequence ID" value="NZ_CADFGN010000011.1"/>
</dbReference>
<dbReference type="GO" id="GO:0071555">
    <property type="term" value="P:cell wall organization"/>
    <property type="evidence" value="ECO:0007669"/>
    <property type="project" value="TreeGrafter"/>
</dbReference>
<dbReference type="GO" id="GO:0046872">
    <property type="term" value="F:metal ion binding"/>
    <property type="evidence" value="ECO:0007669"/>
    <property type="project" value="UniProtKB-KW"/>
</dbReference>
<name>A0A1A5XNW6_9BURK</name>
<comment type="caution">
    <text evidence="9">The sequence shown here is derived from an EMBL/GenBank/DDBJ whole genome shotgun (WGS) entry which is preliminary data.</text>
</comment>
<feature type="binding site" evidence="7">
    <location>
        <position position="210"/>
    </location>
    <ligand>
        <name>Mg(2+)</name>
        <dbReference type="ChEBI" id="CHEBI:18420"/>
    </ligand>
</feature>
<dbReference type="GO" id="GO:0044038">
    <property type="term" value="P:cell wall macromolecule biosynthetic process"/>
    <property type="evidence" value="ECO:0007669"/>
    <property type="project" value="TreeGrafter"/>
</dbReference>
<feature type="transmembrane region" description="Helical" evidence="8">
    <location>
        <begin position="65"/>
        <end position="94"/>
    </location>
</feature>
<feature type="binding site" evidence="7">
    <location>
        <position position="148"/>
    </location>
    <ligand>
        <name>Mg(2+)</name>
        <dbReference type="ChEBI" id="CHEBI:18420"/>
    </ligand>
</feature>
<keyword evidence="5 8" id="KW-1133">Transmembrane helix</keyword>
<evidence type="ECO:0000256" key="6">
    <source>
        <dbReference type="ARBA" id="ARBA00023136"/>
    </source>
</evidence>
<gene>
    <name evidence="9" type="ORF">SAMN05216550_11115</name>
</gene>
<comment type="subcellular location">
    <subcellularLocation>
        <location evidence="1">Cell membrane</location>
        <topology evidence="1">Multi-pass membrane protein</topology>
    </subcellularLocation>
</comment>
<feature type="transmembrane region" description="Helical" evidence="8">
    <location>
        <begin position="309"/>
        <end position="329"/>
    </location>
</feature>
<feature type="transmembrane region" description="Helical" evidence="8">
    <location>
        <begin position="234"/>
        <end position="254"/>
    </location>
</feature>
<dbReference type="PANTHER" id="PTHR22926">
    <property type="entry name" value="PHOSPHO-N-ACETYLMURAMOYL-PENTAPEPTIDE-TRANSFERASE"/>
    <property type="match status" value="1"/>
</dbReference>
<keyword evidence="7" id="KW-0479">Metal-binding</keyword>
<evidence type="ECO:0000256" key="5">
    <source>
        <dbReference type="ARBA" id="ARBA00022989"/>
    </source>
</evidence>
<feature type="transmembrane region" description="Helical" evidence="8">
    <location>
        <begin position="156"/>
        <end position="175"/>
    </location>
</feature>
<evidence type="ECO:0000256" key="8">
    <source>
        <dbReference type="SAM" id="Phobius"/>
    </source>
</evidence>
<feature type="transmembrane region" description="Helical" evidence="8">
    <location>
        <begin position="206"/>
        <end position="228"/>
    </location>
</feature>
<evidence type="ECO:0000256" key="3">
    <source>
        <dbReference type="ARBA" id="ARBA00022679"/>
    </source>
</evidence>
<dbReference type="InterPro" id="IPR000715">
    <property type="entry name" value="Glycosyl_transferase_4"/>
</dbReference>
<dbReference type="GO" id="GO:0009103">
    <property type="term" value="P:lipopolysaccharide biosynthetic process"/>
    <property type="evidence" value="ECO:0007669"/>
    <property type="project" value="TreeGrafter"/>
</dbReference>
<keyword evidence="7" id="KW-0460">Magnesium</keyword>
<keyword evidence="4 8" id="KW-0812">Transmembrane</keyword>
<dbReference type="CDD" id="cd06854">
    <property type="entry name" value="GT_WbpL_WbcO_like"/>
    <property type="match status" value="1"/>
</dbReference>
<protein>
    <submittedName>
        <fullName evidence="9">UDP-N-acetylmuramyl pentapeptide phosphotransferase/UDP-N-acetylglucosamine-1-phosphate transferase</fullName>
    </submittedName>
</protein>
<reference evidence="9 10" key="1">
    <citation type="submission" date="2016-10" db="EMBL/GenBank/DDBJ databases">
        <authorList>
            <person name="Varghese N."/>
            <person name="Submissions S."/>
        </authorList>
    </citation>
    <scope>NUCLEOTIDE SEQUENCE [LARGE SCALE GENOMIC DNA]</scope>
    <source>
        <strain evidence="9 10">LMG 22274</strain>
    </source>
</reference>